<proteinExistence type="predicted"/>
<accession>A0A6M1TZ30</accession>
<gene>
    <name evidence="1" type="ORF">G5V65_13920</name>
</gene>
<name>A0A6M1TZ30_9RHOB</name>
<evidence type="ECO:0000313" key="2">
    <source>
        <dbReference type="Proteomes" id="UP000474758"/>
    </source>
</evidence>
<dbReference type="Proteomes" id="UP000474758">
    <property type="component" value="Unassembled WGS sequence"/>
</dbReference>
<comment type="caution">
    <text evidence="1">The sequence shown here is derived from an EMBL/GenBank/DDBJ whole genome shotgun (WGS) entry which is preliminary data.</text>
</comment>
<dbReference type="RefSeq" id="WP_165051163.1">
    <property type="nucleotide sequence ID" value="NZ_JAALFE010000013.1"/>
</dbReference>
<dbReference type="AlphaFoldDB" id="A0A6M1TZ30"/>
<sequence length="110" mass="12289">MIRRIWQRNPGITLAFCLAVLASLFFGWRAVDMALILSNRAEKPVAGWMTPRYIARSYGLERDDLAALLSTTDRDDARQPLYSLAREQDVPVTDLINAVQALIDAQDGAP</sequence>
<protein>
    <submittedName>
        <fullName evidence="1">Uncharacterized protein</fullName>
    </submittedName>
</protein>
<dbReference type="EMBL" id="JAALFE010000013">
    <property type="protein sequence ID" value="NGQ91996.1"/>
    <property type="molecule type" value="Genomic_DNA"/>
</dbReference>
<evidence type="ECO:0000313" key="1">
    <source>
        <dbReference type="EMBL" id="NGQ91996.1"/>
    </source>
</evidence>
<organism evidence="1 2">
    <name type="scientific">Paragemmobacter kunshanensis</name>
    <dbReference type="NCBI Taxonomy" id="2583234"/>
    <lineage>
        <taxon>Bacteria</taxon>
        <taxon>Pseudomonadati</taxon>
        <taxon>Pseudomonadota</taxon>
        <taxon>Alphaproteobacteria</taxon>
        <taxon>Rhodobacterales</taxon>
        <taxon>Paracoccaceae</taxon>
        <taxon>Paragemmobacter</taxon>
    </lineage>
</organism>
<keyword evidence="2" id="KW-1185">Reference proteome</keyword>
<reference evidence="1 2" key="1">
    <citation type="submission" date="2020-02" db="EMBL/GenBank/DDBJ databases">
        <title>Rhodobacter translucens sp. nov., a novel bacterium isolated from activated sludge.</title>
        <authorList>
            <person name="Liu J."/>
        </authorList>
    </citation>
    <scope>NUCLEOTIDE SEQUENCE [LARGE SCALE GENOMIC DNA]</scope>
    <source>
        <strain evidence="1 2">HX-7-19</strain>
    </source>
</reference>